<comment type="caution">
    <text evidence="1">The sequence shown here is derived from an EMBL/GenBank/DDBJ whole genome shotgun (WGS) entry which is preliminary data.</text>
</comment>
<gene>
    <name evidence="1" type="ORF">FCALED_LOCUS1042</name>
</gene>
<proteinExistence type="predicted"/>
<dbReference type="AlphaFoldDB" id="A0A9N8YTI3"/>
<organism evidence="1 2">
    <name type="scientific">Funneliformis caledonium</name>
    <dbReference type="NCBI Taxonomy" id="1117310"/>
    <lineage>
        <taxon>Eukaryota</taxon>
        <taxon>Fungi</taxon>
        <taxon>Fungi incertae sedis</taxon>
        <taxon>Mucoromycota</taxon>
        <taxon>Glomeromycotina</taxon>
        <taxon>Glomeromycetes</taxon>
        <taxon>Glomerales</taxon>
        <taxon>Glomeraceae</taxon>
        <taxon>Funneliformis</taxon>
    </lineage>
</organism>
<dbReference type="EMBL" id="CAJVPQ010000123">
    <property type="protein sequence ID" value="CAG8448088.1"/>
    <property type="molecule type" value="Genomic_DNA"/>
</dbReference>
<evidence type="ECO:0000313" key="2">
    <source>
        <dbReference type="Proteomes" id="UP000789570"/>
    </source>
</evidence>
<protein>
    <submittedName>
        <fullName evidence="1">926_t:CDS:1</fullName>
    </submittedName>
</protein>
<sequence length="84" mass="9146">MQPKDSQRVLELFQSCLTDETSYWIKNKLIVVLNNINIMAAMINALDGILSPALPIGVTGATVILAHNIHTNENWSLAEGCLGP</sequence>
<evidence type="ECO:0000313" key="1">
    <source>
        <dbReference type="EMBL" id="CAG8448088.1"/>
    </source>
</evidence>
<accession>A0A9N8YTI3</accession>
<dbReference type="Proteomes" id="UP000789570">
    <property type="component" value="Unassembled WGS sequence"/>
</dbReference>
<keyword evidence="2" id="KW-1185">Reference proteome</keyword>
<dbReference type="OrthoDB" id="2435067at2759"/>
<name>A0A9N8YTI3_9GLOM</name>
<reference evidence="1" key="1">
    <citation type="submission" date="2021-06" db="EMBL/GenBank/DDBJ databases">
        <authorList>
            <person name="Kallberg Y."/>
            <person name="Tangrot J."/>
            <person name="Rosling A."/>
        </authorList>
    </citation>
    <scope>NUCLEOTIDE SEQUENCE</scope>
    <source>
        <strain evidence="1">UK204</strain>
    </source>
</reference>